<dbReference type="NCBIfam" id="NF038029">
    <property type="entry name" value="LP_plasma"/>
    <property type="match status" value="1"/>
</dbReference>
<dbReference type="Proteomes" id="UP000231896">
    <property type="component" value="Chromosome"/>
</dbReference>
<evidence type="ECO:0000313" key="1">
    <source>
        <dbReference type="EMBL" id="ATZ18173.1"/>
    </source>
</evidence>
<keyword evidence="2" id="KW-1185">Reference proteome</keyword>
<reference evidence="1 2" key="1">
    <citation type="submission" date="2017-11" db="EMBL/GenBank/DDBJ databases">
        <title>Genome sequence of Entomoplasma melaleucae M1 (ATCC 49191).</title>
        <authorList>
            <person name="Lo W.-S."/>
            <person name="Gasparich G.E."/>
            <person name="Kuo C.-H."/>
        </authorList>
    </citation>
    <scope>NUCLEOTIDE SEQUENCE [LARGE SCALE GENOMIC DNA]</scope>
    <source>
        <strain evidence="1 2">M1</strain>
    </source>
</reference>
<gene>
    <name evidence="1" type="ORF">EMELA_v1c06660</name>
</gene>
<accession>A0A2K8NZV4</accession>
<evidence type="ECO:0008006" key="3">
    <source>
        <dbReference type="Google" id="ProtNLM"/>
    </source>
</evidence>
<dbReference type="EMBL" id="CP024964">
    <property type="protein sequence ID" value="ATZ18173.1"/>
    <property type="molecule type" value="Genomic_DNA"/>
</dbReference>
<evidence type="ECO:0000313" key="2">
    <source>
        <dbReference type="Proteomes" id="UP000231896"/>
    </source>
</evidence>
<dbReference type="KEGG" id="eml:EMELA_v1c06660"/>
<proteinExistence type="predicted"/>
<name>A0A2K8NZV4_9MOLU</name>
<dbReference type="InterPro" id="IPR054816">
    <property type="entry name" value="Lipoprotein_mollicutes-type_CS"/>
</dbReference>
<dbReference type="PROSITE" id="PS51257">
    <property type="entry name" value="PROKAR_LIPOPROTEIN"/>
    <property type="match status" value="1"/>
</dbReference>
<organism evidence="1 2">
    <name type="scientific">Mesoplasma melaleucae</name>
    <dbReference type="NCBI Taxonomy" id="81459"/>
    <lineage>
        <taxon>Bacteria</taxon>
        <taxon>Bacillati</taxon>
        <taxon>Mycoplasmatota</taxon>
        <taxon>Mollicutes</taxon>
        <taxon>Entomoplasmatales</taxon>
        <taxon>Entomoplasmataceae</taxon>
        <taxon>Mesoplasma</taxon>
    </lineage>
</organism>
<protein>
    <recommendedName>
        <fullName evidence="3">Lipoprotein</fullName>
    </recommendedName>
</protein>
<dbReference type="RefSeq" id="WP_169733547.1">
    <property type="nucleotide sequence ID" value="NZ_CP024964.1"/>
</dbReference>
<dbReference type="AlphaFoldDB" id="A0A2K8NZV4"/>
<sequence length="41" mass="4352">MKKLIAILGALGLVATGTTTVISCGQNDNSLVSKIMKEYRI</sequence>